<dbReference type="Proteomes" id="UP001234989">
    <property type="component" value="Chromosome 8"/>
</dbReference>
<dbReference type="Gene3D" id="3.30.70.270">
    <property type="match status" value="1"/>
</dbReference>
<dbReference type="EMBL" id="CP133619">
    <property type="protein sequence ID" value="WMV41289.1"/>
    <property type="molecule type" value="Genomic_DNA"/>
</dbReference>
<dbReference type="PANTHER" id="PTHR37984:SF5">
    <property type="entry name" value="PROTEIN NYNRIN-LIKE"/>
    <property type="match status" value="1"/>
</dbReference>
<dbReference type="SUPFAM" id="SSF56672">
    <property type="entry name" value="DNA/RNA polymerases"/>
    <property type="match status" value="2"/>
</dbReference>
<dbReference type="InterPro" id="IPR043502">
    <property type="entry name" value="DNA/RNA_pol_sf"/>
</dbReference>
<evidence type="ECO:0000313" key="1">
    <source>
        <dbReference type="EMBL" id="WMV41289.1"/>
    </source>
</evidence>
<sequence>MGNVVSKNGIMEDLAKIEAIRYYIWFVEGFSTIGAPLTRLTRLDVPFELSEKCYYIWFVEGFSTIGAPLTRLTRLDVPFELSEECELSFRKLKEFLSIALILDLLIEVEGFTVY</sequence>
<keyword evidence="2" id="KW-1185">Reference proteome</keyword>
<protein>
    <submittedName>
        <fullName evidence="1">Uncharacterized protein</fullName>
    </submittedName>
</protein>
<gene>
    <name evidence="1" type="ORF">MTR67_034674</name>
</gene>
<dbReference type="AlphaFoldDB" id="A0AAF0U8S8"/>
<evidence type="ECO:0000313" key="2">
    <source>
        <dbReference type="Proteomes" id="UP001234989"/>
    </source>
</evidence>
<dbReference type="InterPro" id="IPR043128">
    <property type="entry name" value="Rev_trsase/Diguanyl_cyclase"/>
</dbReference>
<dbReference type="PANTHER" id="PTHR37984">
    <property type="entry name" value="PROTEIN CBG26694"/>
    <property type="match status" value="1"/>
</dbReference>
<proteinExistence type="predicted"/>
<reference evidence="1" key="1">
    <citation type="submission" date="2023-08" db="EMBL/GenBank/DDBJ databases">
        <title>A de novo genome assembly of Solanum verrucosum Schlechtendal, a Mexican diploid species geographically isolated from the other diploid A-genome species in potato relatives.</title>
        <authorList>
            <person name="Hosaka K."/>
        </authorList>
    </citation>
    <scope>NUCLEOTIDE SEQUENCE</scope>
    <source>
        <tissue evidence="1">Young leaves</tissue>
    </source>
</reference>
<dbReference type="InterPro" id="IPR050951">
    <property type="entry name" value="Retrovirus_Pol_polyprotein"/>
</dbReference>
<accession>A0AAF0U8S8</accession>
<organism evidence="1 2">
    <name type="scientific">Solanum verrucosum</name>
    <dbReference type="NCBI Taxonomy" id="315347"/>
    <lineage>
        <taxon>Eukaryota</taxon>
        <taxon>Viridiplantae</taxon>
        <taxon>Streptophyta</taxon>
        <taxon>Embryophyta</taxon>
        <taxon>Tracheophyta</taxon>
        <taxon>Spermatophyta</taxon>
        <taxon>Magnoliopsida</taxon>
        <taxon>eudicotyledons</taxon>
        <taxon>Gunneridae</taxon>
        <taxon>Pentapetalae</taxon>
        <taxon>asterids</taxon>
        <taxon>lamiids</taxon>
        <taxon>Solanales</taxon>
        <taxon>Solanaceae</taxon>
        <taxon>Solanoideae</taxon>
        <taxon>Solaneae</taxon>
        <taxon>Solanum</taxon>
    </lineage>
</organism>
<name>A0AAF0U8S8_SOLVR</name>